<keyword evidence="3" id="KW-0963">Cytoplasm</keyword>
<evidence type="ECO:0000256" key="3">
    <source>
        <dbReference type="ARBA" id="ARBA00022490"/>
    </source>
</evidence>
<dbReference type="Proteomes" id="UP000886700">
    <property type="component" value="Unplaced"/>
</dbReference>
<evidence type="ECO:0000259" key="6">
    <source>
        <dbReference type="Pfam" id="PF00685"/>
    </source>
</evidence>
<dbReference type="InterPro" id="IPR027417">
    <property type="entry name" value="P-loop_NTPase"/>
</dbReference>
<dbReference type="Pfam" id="PF00685">
    <property type="entry name" value="Sulfotransfer_1"/>
    <property type="match status" value="1"/>
</dbReference>
<evidence type="ECO:0000313" key="7">
    <source>
        <dbReference type="Proteomes" id="UP000886700"/>
    </source>
</evidence>
<dbReference type="InterPro" id="IPR000863">
    <property type="entry name" value="Sulfotransferase_dom"/>
</dbReference>
<name>A0ABM2WH51_MESAU</name>
<keyword evidence="7" id="KW-1185">Reference proteome</keyword>
<reference evidence="8" key="1">
    <citation type="submission" date="2025-08" db="UniProtKB">
        <authorList>
            <consortium name="RefSeq"/>
        </authorList>
    </citation>
    <scope>IDENTIFICATION</scope>
    <source>
        <tissue evidence="8">Liver</tissue>
    </source>
</reference>
<evidence type="ECO:0000256" key="1">
    <source>
        <dbReference type="ARBA" id="ARBA00004496"/>
    </source>
</evidence>
<dbReference type="EC" id="2.8.2.-" evidence="5"/>
<evidence type="ECO:0000256" key="2">
    <source>
        <dbReference type="ARBA" id="ARBA00005771"/>
    </source>
</evidence>
<dbReference type="Gene3D" id="3.40.50.300">
    <property type="entry name" value="P-loop containing nucleotide triphosphate hydrolases"/>
    <property type="match status" value="1"/>
</dbReference>
<comment type="similarity">
    <text evidence="2 5">Belongs to the sulfotransferase 1 family.</text>
</comment>
<proteinExistence type="inferred from homology"/>
<evidence type="ECO:0000256" key="5">
    <source>
        <dbReference type="RuleBase" id="RU361155"/>
    </source>
</evidence>
<protein>
    <recommendedName>
        <fullName evidence="5">Sulfotransferase</fullName>
        <ecNumber evidence="5">2.8.2.-</ecNumber>
    </recommendedName>
</protein>
<comment type="subcellular location">
    <subcellularLocation>
        <location evidence="1">Cytoplasm</location>
    </subcellularLocation>
</comment>
<dbReference type="GeneID" id="121132754"/>
<dbReference type="PANTHER" id="PTHR11783">
    <property type="entry name" value="SULFOTRANSFERASE SULT"/>
    <property type="match status" value="1"/>
</dbReference>
<evidence type="ECO:0000256" key="4">
    <source>
        <dbReference type="ARBA" id="ARBA00022679"/>
    </source>
</evidence>
<evidence type="ECO:0000313" key="8">
    <source>
        <dbReference type="RefSeq" id="XP_040590169.1"/>
    </source>
</evidence>
<feature type="domain" description="Sulfotransferase" evidence="6">
    <location>
        <begin position="31"/>
        <end position="158"/>
    </location>
</feature>
<gene>
    <name evidence="8" type="primary">LOC121132754</name>
</gene>
<dbReference type="SUPFAM" id="SSF52540">
    <property type="entry name" value="P-loop containing nucleoside triphosphate hydrolases"/>
    <property type="match status" value="1"/>
</dbReference>
<organism evidence="7 8">
    <name type="scientific">Mesocricetus auratus</name>
    <name type="common">Golden hamster</name>
    <dbReference type="NCBI Taxonomy" id="10036"/>
    <lineage>
        <taxon>Eukaryota</taxon>
        <taxon>Metazoa</taxon>
        <taxon>Chordata</taxon>
        <taxon>Craniata</taxon>
        <taxon>Vertebrata</taxon>
        <taxon>Euteleostomi</taxon>
        <taxon>Mammalia</taxon>
        <taxon>Eutheria</taxon>
        <taxon>Euarchontoglires</taxon>
        <taxon>Glires</taxon>
        <taxon>Rodentia</taxon>
        <taxon>Myomorpha</taxon>
        <taxon>Muroidea</taxon>
        <taxon>Cricetidae</taxon>
        <taxon>Cricetinae</taxon>
        <taxon>Mesocricetus</taxon>
    </lineage>
</organism>
<dbReference type="RefSeq" id="XP_040590169.1">
    <property type="nucleotide sequence ID" value="XM_040734235.1"/>
</dbReference>
<accession>A0ABM2WH51</accession>
<sequence>MSDYVWFEGIPFPPIESQIVEEVRHKFPFRDDDTIIVTYPKSGTHWMIEIVSLIQTKGNPEWVQSVPIWKRSPWIEYELGYKILINKEGPHLITSHLPFHLFPRSFFSSKAKMIYVIRNPRDVLVSGYYFWSKSNFAKIPDSMTTYVDWFLKGNVHKGAGLSIGVNKAWHIKFNPLAMWLCVDYDDTELHDGVSGITVAKGNLDVNGPCYHKRSWSKTMYNPMVCADTEYKFQERLFAVVMITAVSPLKKKTRKLL</sequence>
<keyword evidence="4 5" id="KW-0808">Transferase</keyword>